<dbReference type="PANTHER" id="PTHR12577:SF6">
    <property type="entry name" value="DACHSHUND, ISOFORM B"/>
    <property type="match status" value="1"/>
</dbReference>
<dbReference type="InterPro" id="IPR009061">
    <property type="entry name" value="DNA-bd_dom_put_sf"/>
</dbReference>
<accession>A0A915PYN5</accession>
<evidence type="ECO:0000256" key="4">
    <source>
        <dbReference type="SAM" id="Coils"/>
    </source>
</evidence>
<name>A0A915PYN5_9BILA</name>
<dbReference type="GO" id="GO:0005634">
    <property type="term" value="C:nucleus"/>
    <property type="evidence" value="ECO:0007669"/>
    <property type="project" value="UniProtKB-SubCell"/>
</dbReference>
<dbReference type="InterPro" id="IPR003380">
    <property type="entry name" value="SKI/SNO/DAC"/>
</dbReference>
<evidence type="ECO:0000256" key="1">
    <source>
        <dbReference type="ARBA" id="ARBA00004123"/>
    </source>
</evidence>
<comment type="similarity">
    <text evidence="3">Belongs to the DACH/dachshund family.</text>
</comment>
<sequence>MVEQFRRQRSVPENNAEFVNSIPESSEEQQNVKDLISQQQSAMITRLPTTPTCNDDKTSDSNSARIYTYRGRKIAGFELQGIQMICLPQAYEIFLKNVISGLHTVHSKLKRLQIRLVICNVEQVRALRSLGAIQQGVNRCKLISCDDFDQLYDDCYKIHHRSGRPAKRSAKWEDVRNDKTDKQQCCTNHMAPITTTQQIVLQHLMATAAAAAAISGSQQIQLTEKMISASVADQEFRSTSLPPTVPLNLTKNVDKNYQYENDNNISQEGFSSSNSECMLQTDCFNQNTSAEDRQILQTVLSKLVALIEIATLNLRAEREMVENKKSLLRKLEEDLELKNSEYEKMQREFFREQQKAQIYFRRYCKAKRESLKLREKLIDISHDAKINSKLQS</sequence>
<keyword evidence="4" id="KW-0175">Coiled coil</keyword>
<evidence type="ECO:0000313" key="7">
    <source>
        <dbReference type="Proteomes" id="UP000887581"/>
    </source>
</evidence>
<feature type="domain" description="SKI/SNO/DAC" evidence="6">
    <location>
        <begin position="57"/>
        <end position="156"/>
    </location>
</feature>
<dbReference type="InterPro" id="IPR037000">
    <property type="entry name" value="Ski_DNA-bd_sf"/>
</dbReference>
<organism evidence="7 8">
    <name type="scientific">Setaria digitata</name>
    <dbReference type="NCBI Taxonomy" id="48799"/>
    <lineage>
        <taxon>Eukaryota</taxon>
        <taxon>Metazoa</taxon>
        <taxon>Ecdysozoa</taxon>
        <taxon>Nematoda</taxon>
        <taxon>Chromadorea</taxon>
        <taxon>Rhabditida</taxon>
        <taxon>Spirurina</taxon>
        <taxon>Spiruromorpha</taxon>
        <taxon>Filarioidea</taxon>
        <taxon>Setariidae</taxon>
        <taxon>Setaria</taxon>
    </lineage>
</organism>
<dbReference type="WBParaSite" id="sdigi.contig368.g7801.t1">
    <property type="protein sequence ID" value="sdigi.contig368.g7801.t1"/>
    <property type="gene ID" value="sdigi.contig368.g7801"/>
</dbReference>
<dbReference type="AlphaFoldDB" id="A0A915PYN5"/>
<dbReference type="Gene3D" id="3.10.260.20">
    <property type="entry name" value="Ski"/>
    <property type="match status" value="1"/>
</dbReference>
<dbReference type="Pfam" id="PF02437">
    <property type="entry name" value="Ski_Sno_DHD"/>
    <property type="match status" value="1"/>
</dbReference>
<dbReference type="GO" id="GO:0005667">
    <property type="term" value="C:transcription regulator complex"/>
    <property type="evidence" value="ECO:0007669"/>
    <property type="project" value="TreeGrafter"/>
</dbReference>
<dbReference type="FunFam" id="3.10.260.20:FF:000001">
    <property type="entry name" value="Dachshund homolog 1"/>
    <property type="match status" value="1"/>
</dbReference>
<dbReference type="GO" id="GO:0000978">
    <property type="term" value="F:RNA polymerase II cis-regulatory region sequence-specific DNA binding"/>
    <property type="evidence" value="ECO:0007669"/>
    <property type="project" value="TreeGrafter"/>
</dbReference>
<proteinExistence type="inferred from homology"/>
<feature type="coiled-coil region" evidence="4">
    <location>
        <begin position="314"/>
        <end position="348"/>
    </location>
</feature>
<keyword evidence="2" id="KW-0539">Nucleus</keyword>
<dbReference type="InterPro" id="IPR052417">
    <property type="entry name" value="Dachshund_domain"/>
</dbReference>
<reference evidence="8" key="1">
    <citation type="submission" date="2022-11" db="UniProtKB">
        <authorList>
            <consortium name="WormBaseParasite"/>
        </authorList>
    </citation>
    <scope>IDENTIFICATION</scope>
</reference>
<dbReference type="Proteomes" id="UP000887581">
    <property type="component" value="Unplaced"/>
</dbReference>
<dbReference type="PANTHER" id="PTHR12577">
    <property type="entry name" value="DACHSHUND"/>
    <property type="match status" value="1"/>
</dbReference>
<evidence type="ECO:0000259" key="6">
    <source>
        <dbReference type="Pfam" id="PF02437"/>
    </source>
</evidence>
<evidence type="ECO:0000313" key="8">
    <source>
        <dbReference type="WBParaSite" id="sdigi.contig368.g7801.t1"/>
    </source>
</evidence>
<dbReference type="SUPFAM" id="SSF46955">
    <property type="entry name" value="Putative DNA-binding domain"/>
    <property type="match status" value="1"/>
</dbReference>
<feature type="region of interest" description="Disordered" evidence="5">
    <location>
        <begin position="1"/>
        <end position="31"/>
    </location>
</feature>
<protein>
    <submittedName>
        <fullName evidence="8">SKI/SNO/DAC domain-containing protein</fullName>
    </submittedName>
</protein>
<dbReference type="GO" id="GO:0000981">
    <property type="term" value="F:DNA-binding transcription factor activity, RNA polymerase II-specific"/>
    <property type="evidence" value="ECO:0007669"/>
    <property type="project" value="TreeGrafter"/>
</dbReference>
<evidence type="ECO:0000256" key="2">
    <source>
        <dbReference type="ARBA" id="ARBA00023242"/>
    </source>
</evidence>
<evidence type="ECO:0000256" key="3">
    <source>
        <dbReference type="ARBA" id="ARBA00038192"/>
    </source>
</evidence>
<comment type="subcellular location">
    <subcellularLocation>
        <location evidence="1">Nucleus</location>
    </subcellularLocation>
</comment>
<evidence type="ECO:0000256" key="5">
    <source>
        <dbReference type="SAM" id="MobiDB-lite"/>
    </source>
</evidence>
<keyword evidence="7" id="KW-1185">Reference proteome</keyword>